<dbReference type="RefSeq" id="WP_341398862.1">
    <property type="nucleotide sequence ID" value="NZ_JBBUTI010000006.1"/>
</dbReference>
<dbReference type="EMBL" id="JBBUTI010000006">
    <property type="protein sequence ID" value="MEK8046565.1"/>
    <property type="molecule type" value="Genomic_DNA"/>
</dbReference>
<protein>
    <submittedName>
        <fullName evidence="1">Uncharacterized protein</fullName>
    </submittedName>
</protein>
<name>A0ABU9C5P4_9BURK</name>
<dbReference type="Proteomes" id="UP001379945">
    <property type="component" value="Unassembled WGS sequence"/>
</dbReference>
<proteinExistence type="predicted"/>
<accession>A0ABU9C5P4</accession>
<evidence type="ECO:0000313" key="1">
    <source>
        <dbReference type="EMBL" id="MEK8046565.1"/>
    </source>
</evidence>
<gene>
    <name evidence="1" type="ORF">AACH00_09425</name>
</gene>
<sequence length="73" mass="7771">MTTFALPSGSYRAASLKQVWAGRARAVGHAVWVALEEAGRRRAAVQMLHTAERVAAGQPELAAALRNAATSKR</sequence>
<reference evidence="1 2" key="1">
    <citation type="submission" date="2024-04" db="EMBL/GenBank/DDBJ databases">
        <title>Novel species of the genus Ideonella isolated from streams.</title>
        <authorList>
            <person name="Lu H."/>
        </authorList>
    </citation>
    <scope>NUCLEOTIDE SEQUENCE [LARGE SCALE GENOMIC DNA]</scope>
    <source>
        <strain evidence="1 2">LYT19W</strain>
    </source>
</reference>
<comment type="caution">
    <text evidence="1">The sequence shown here is derived from an EMBL/GenBank/DDBJ whole genome shotgun (WGS) entry which is preliminary data.</text>
</comment>
<organism evidence="1 2">
    <name type="scientific">Ideonella margarita</name>
    <dbReference type="NCBI Taxonomy" id="2984191"/>
    <lineage>
        <taxon>Bacteria</taxon>
        <taxon>Pseudomonadati</taxon>
        <taxon>Pseudomonadota</taxon>
        <taxon>Betaproteobacteria</taxon>
        <taxon>Burkholderiales</taxon>
        <taxon>Sphaerotilaceae</taxon>
        <taxon>Ideonella</taxon>
    </lineage>
</organism>
<evidence type="ECO:0000313" key="2">
    <source>
        <dbReference type="Proteomes" id="UP001379945"/>
    </source>
</evidence>
<keyword evidence="2" id="KW-1185">Reference proteome</keyword>